<feature type="chain" id="PRO_5045612701" description="Lectin" evidence="1">
    <location>
        <begin position="28"/>
        <end position="229"/>
    </location>
</feature>
<dbReference type="InterPro" id="IPR016187">
    <property type="entry name" value="CTDL_fold"/>
</dbReference>
<evidence type="ECO:0000313" key="3">
    <source>
        <dbReference type="Proteomes" id="UP001595530"/>
    </source>
</evidence>
<feature type="signal peptide" evidence="1">
    <location>
        <begin position="1"/>
        <end position="27"/>
    </location>
</feature>
<dbReference type="Proteomes" id="UP001595530">
    <property type="component" value="Unassembled WGS sequence"/>
</dbReference>
<organism evidence="2 3">
    <name type="scientific">Undibacterium arcticum</name>
    <dbReference type="NCBI Taxonomy" id="1762892"/>
    <lineage>
        <taxon>Bacteria</taxon>
        <taxon>Pseudomonadati</taxon>
        <taxon>Pseudomonadota</taxon>
        <taxon>Betaproteobacteria</taxon>
        <taxon>Burkholderiales</taxon>
        <taxon>Oxalobacteraceae</taxon>
        <taxon>Undibacterium</taxon>
    </lineage>
</organism>
<name>A0ABV7FAM0_9BURK</name>
<evidence type="ECO:0000256" key="1">
    <source>
        <dbReference type="SAM" id="SignalP"/>
    </source>
</evidence>
<dbReference type="Gene3D" id="3.10.100.10">
    <property type="entry name" value="Mannose-Binding Protein A, subunit A"/>
    <property type="match status" value="1"/>
</dbReference>
<accession>A0ABV7FAM0</accession>
<reference evidence="3" key="1">
    <citation type="journal article" date="2019" name="Int. J. Syst. Evol. Microbiol.">
        <title>The Global Catalogue of Microorganisms (GCM) 10K type strain sequencing project: providing services to taxonomists for standard genome sequencing and annotation.</title>
        <authorList>
            <consortium name="The Broad Institute Genomics Platform"/>
            <consortium name="The Broad Institute Genome Sequencing Center for Infectious Disease"/>
            <person name="Wu L."/>
            <person name="Ma J."/>
        </authorList>
    </citation>
    <scope>NUCLEOTIDE SEQUENCE [LARGE SCALE GENOMIC DNA]</scope>
    <source>
        <strain evidence="3">KCTC 42986</strain>
    </source>
</reference>
<dbReference type="RefSeq" id="WP_390333000.1">
    <property type="nucleotide sequence ID" value="NZ_JBHRTP010000089.1"/>
</dbReference>
<dbReference type="SUPFAM" id="SSF56436">
    <property type="entry name" value="C-type lectin-like"/>
    <property type="match status" value="1"/>
</dbReference>
<comment type="caution">
    <text evidence="2">The sequence shown here is derived from an EMBL/GenBank/DDBJ whole genome shotgun (WGS) entry which is preliminary data.</text>
</comment>
<keyword evidence="3" id="KW-1185">Reference proteome</keyword>
<dbReference type="PROSITE" id="PS51257">
    <property type="entry name" value="PROKAR_LIPOPROTEIN"/>
    <property type="match status" value="1"/>
</dbReference>
<keyword evidence="1" id="KW-0732">Signal</keyword>
<dbReference type="InterPro" id="IPR016186">
    <property type="entry name" value="C-type_lectin-like/link_sf"/>
</dbReference>
<protein>
    <recommendedName>
        <fullName evidence="4">Lectin</fullName>
    </recommendedName>
</protein>
<dbReference type="EMBL" id="JBHRTP010000089">
    <property type="protein sequence ID" value="MFC3110787.1"/>
    <property type="molecule type" value="Genomic_DNA"/>
</dbReference>
<sequence length="229" mass="23431">MRTPIRLPLLACAATALLGLLTACSQMQSSAQSQGQNPMTFFVSSSNPGKGGDLGGLAGADQHCQALANAVGAGSGHTWHAYLSTSATAGAPAVNARDRIGSGPWQNAKGVVIGSSVDELHSSNKIDKQTAVTEKGEVVNGRGDKPNMHDMLTGSQPDGRAIEGDADMTCGNWTKSGEGAAMLGHHDRLGLKDDEASRSWNAAHPSKGCSLDALASTGSAGLLYCFAVK</sequence>
<proteinExistence type="predicted"/>
<gene>
    <name evidence="2" type="ORF">ACFOFO_23010</name>
</gene>
<evidence type="ECO:0008006" key="4">
    <source>
        <dbReference type="Google" id="ProtNLM"/>
    </source>
</evidence>
<evidence type="ECO:0000313" key="2">
    <source>
        <dbReference type="EMBL" id="MFC3110787.1"/>
    </source>
</evidence>